<keyword evidence="2" id="KW-0472">Membrane</keyword>
<dbReference type="PATRIC" id="fig|953739.5.peg.3738"/>
<organism evidence="3 4">
    <name type="scientific">Streptomyces venezuelae (strain ATCC 10712 / CBS 650.69 / DSM 40230 / JCM 4526 / NBRC 13096 / PD 04745)</name>
    <dbReference type="NCBI Taxonomy" id="953739"/>
    <lineage>
        <taxon>Bacteria</taxon>
        <taxon>Bacillati</taxon>
        <taxon>Actinomycetota</taxon>
        <taxon>Actinomycetes</taxon>
        <taxon>Kitasatosporales</taxon>
        <taxon>Streptomycetaceae</taxon>
        <taxon>Streptomyces</taxon>
    </lineage>
</organism>
<dbReference type="AlphaFoldDB" id="F2RGV3"/>
<sequence>MLRCPSPDDPSDRTGRPTMRALVAAAIGLAPVLLFILLISVVDLPPDGPTSPKPLLTADPGPKK</sequence>
<gene>
    <name evidence="3" type="ordered locus">SVEN_1627</name>
</gene>
<dbReference type="KEGG" id="sve:SVEN_1627"/>
<evidence type="ECO:0000256" key="2">
    <source>
        <dbReference type="SAM" id="Phobius"/>
    </source>
</evidence>
<feature type="region of interest" description="Disordered" evidence="1">
    <location>
        <begin position="44"/>
        <end position="64"/>
    </location>
</feature>
<dbReference type="NCBIfam" id="NF033490">
    <property type="entry name" value="small_SPW0924"/>
    <property type="match status" value="1"/>
</dbReference>
<dbReference type="eggNOG" id="ENOG50306V5">
    <property type="taxonomic scope" value="Bacteria"/>
</dbReference>
<evidence type="ECO:0008006" key="5">
    <source>
        <dbReference type="Google" id="ProtNLM"/>
    </source>
</evidence>
<feature type="transmembrane region" description="Helical" evidence="2">
    <location>
        <begin position="21"/>
        <end position="42"/>
    </location>
</feature>
<dbReference type="InterPro" id="IPR048001">
    <property type="entry name" value="SPW_0924-like"/>
</dbReference>
<dbReference type="HOGENOM" id="CLU_2866098_0_0_11"/>
<dbReference type="EMBL" id="FR845719">
    <property type="protein sequence ID" value="CCA54914.1"/>
    <property type="molecule type" value="Genomic_DNA"/>
</dbReference>
<reference evidence="3 4" key="1">
    <citation type="journal article" date="2011" name="BMC Genomics">
        <title>Genome-wide analysis of the role of GlnR in Streptomyces venezuelae provides new insights into global nitrogen regulation in actinomycetes.</title>
        <authorList>
            <person name="Pullan S.T."/>
            <person name="Bibb M.J."/>
            <person name="Merrick M."/>
        </authorList>
    </citation>
    <scope>NUCLEOTIDE SEQUENCE [LARGE SCALE GENOMIC DNA]</scope>
    <source>
        <strain evidence="4">ATCC 10712 / CBS 650.69 / DSM 40230 / JCM 4526 / NBRC 13096 / PD 04745</strain>
    </source>
</reference>
<evidence type="ECO:0000256" key="1">
    <source>
        <dbReference type="SAM" id="MobiDB-lite"/>
    </source>
</evidence>
<dbReference type="Proteomes" id="UP000006854">
    <property type="component" value="Chromosome"/>
</dbReference>
<proteinExistence type="predicted"/>
<keyword evidence="4" id="KW-1185">Reference proteome</keyword>
<evidence type="ECO:0000313" key="3">
    <source>
        <dbReference type="EMBL" id="CCA54914.1"/>
    </source>
</evidence>
<dbReference type="STRING" id="953739.SVEN_1627"/>
<name>F2RGV3_STRVP</name>
<evidence type="ECO:0000313" key="4">
    <source>
        <dbReference type="Proteomes" id="UP000006854"/>
    </source>
</evidence>
<accession>F2RGV3</accession>
<keyword evidence="2" id="KW-1133">Transmembrane helix</keyword>
<protein>
    <recommendedName>
        <fullName evidence="5">SPW_0924 family protein</fullName>
    </recommendedName>
</protein>
<keyword evidence="2" id="KW-0812">Transmembrane</keyword>